<dbReference type="Gene3D" id="3.30.160.60">
    <property type="entry name" value="Classic Zinc Finger"/>
    <property type="match status" value="3"/>
</dbReference>
<reference evidence="10" key="1">
    <citation type="submission" date="2020-11" db="EMBL/GenBank/DDBJ databases">
        <authorList>
            <person name="Tran Van P."/>
        </authorList>
    </citation>
    <scope>NUCLEOTIDE SEQUENCE</scope>
</reference>
<dbReference type="GO" id="GO:0008270">
    <property type="term" value="F:zinc ion binding"/>
    <property type="evidence" value="ECO:0007669"/>
    <property type="project" value="UniProtKB-KW"/>
</dbReference>
<evidence type="ECO:0000256" key="5">
    <source>
        <dbReference type="ARBA" id="ARBA00022833"/>
    </source>
</evidence>
<dbReference type="GO" id="GO:0005634">
    <property type="term" value="C:nucleus"/>
    <property type="evidence" value="ECO:0007669"/>
    <property type="project" value="UniProtKB-SubCell"/>
</dbReference>
<evidence type="ECO:0000256" key="8">
    <source>
        <dbReference type="SAM" id="MobiDB-lite"/>
    </source>
</evidence>
<dbReference type="PANTHER" id="PTHR24379">
    <property type="entry name" value="KRAB AND ZINC FINGER DOMAIN-CONTAINING"/>
    <property type="match status" value="1"/>
</dbReference>
<accession>A0A7R8Z5Z0</accession>
<evidence type="ECO:0000256" key="4">
    <source>
        <dbReference type="ARBA" id="ARBA00022771"/>
    </source>
</evidence>
<name>A0A7R8Z5Z0_TIMDO</name>
<feature type="compositionally biased region" description="Basic residues" evidence="8">
    <location>
        <begin position="486"/>
        <end position="499"/>
    </location>
</feature>
<comment type="subcellular location">
    <subcellularLocation>
        <location evidence="1">Nucleus</location>
    </subcellularLocation>
</comment>
<gene>
    <name evidence="10" type="ORF">TDIB3V08_LOCUS3747</name>
</gene>
<feature type="domain" description="C2H2-type" evidence="9">
    <location>
        <begin position="544"/>
        <end position="571"/>
    </location>
</feature>
<dbReference type="SUPFAM" id="SSF57667">
    <property type="entry name" value="beta-beta-alpha zinc fingers"/>
    <property type="match status" value="2"/>
</dbReference>
<feature type="domain" description="C2H2-type" evidence="9">
    <location>
        <begin position="516"/>
        <end position="543"/>
    </location>
</feature>
<dbReference type="AlphaFoldDB" id="A0A7R8Z5Z0"/>
<dbReference type="PROSITE" id="PS50157">
    <property type="entry name" value="ZINC_FINGER_C2H2_2"/>
    <property type="match status" value="4"/>
</dbReference>
<feature type="compositionally biased region" description="Basic and acidic residues" evidence="8">
    <location>
        <begin position="340"/>
        <end position="358"/>
    </location>
</feature>
<feature type="domain" description="C2H2-type" evidence="9">
    <location>
        <begin position="600"/>
        <end position="627"/>
    </location>
</feature>
<feature type="domain" description="C2H2-type" evidence="9">
    <location>
        <begin position="572"/>
        <end position="599"/>
    </location>
</feature>
<evidence type="ECO:0000256" key="3">
    <source>
        <dbReference type="ARBA" id="ARBA00022737"/>
    </source>
</evidence>
<keyword evidence="4 7" id="KW-0863">Zinc-finger</keyword>
<evidence type="ECO:0000313" key="10">
    <source>
        <dbReference type="EMBL" id="CAD7197439.1"/>
    </source>
</evidence>
<evidence type="ECO:0000256" key="6">
    <source>
        <dbReference type="ARBA" id="ARBA00023242"/>
    </source>
</evidence>
<proteinExistence type="predicted"/>
<dbReference type="SMART" id="SM00355">
    <property type="entry name" value="ZnF_C2H2"/>
    <property type="match status" value="4"/>
</dbReference>
<sequence length="773" mass="85511">MRFPSYASVGSENSCTTKGGNTLPSRHFFILGLTMEGSGSSSSSEFEKELENACAGLVANKVARRKRHLDNLPVPKSKHKHTRPKHGLIHDPLQYDVILFYATHRNNANTSNVETMLPCASRKLPLYCDTKDKANHKPELKQASAMELSLFLEIKGHFSPQFKFSNEQIEPGAVIIANTADGRVQYIRPENGASILATGTSGNVVQGIPVTLSAVPVSMTTGNAFEPAQNQHPCVTDAIINTPNGTFKYHAPSGTFVPWSEIPIMHHFNDGGKHMATLNVPYSGQAVNSATAILAVQRPQTSVTPTLTPSVWPVRFVPNIPTVTVNSYEKMAHNYSKSVGGDKVDVSKQHGKKEKESCESEEDSDDTSKSDLEVPISTDDADASQIEEQKNSFNSSTSLHITENGVFHCHKSHLQDREINVPDYMSRLSTPGLPLSIQHFLKYQADTSEAFMKTEIEANFNGLAASGTEGSVLTTGRNIEDNINHVSKRKKKRPSKRKPRPGEIRILSALDGSPLFCCPECDVAYPDKDLLEQHMTGHKLERRFICNICGAALKRKEHLDQHKKGHSDERPFVCSVCLKGFKRNEHLTRHYAIHSGSKNFSCLECEKAFSRKDHLRKHSQTHIAKREKTEIKQITSEQNPESFIPTNQHLVTRLEGSEENWSRGDAEYGDTKISRVDSAWQPNTPFLLEAKRRLPLPSEYTHFKAGNPLQPPTPPGSSPIGTVQLCSEPFMTGQNITIPVTNTSVAMGSSSKEELMVIPAVCAEEEAQEKLIP</sequence>
<feature type="region of interest" description="Disordered" evidence="8">
    <location>
        <begin position="338"/>
        <end position="383"/>
    </location>
</feature>
<keyword evidence="6" id="KW-0539">Nucleus</keyword>
<keyword evidence="3" id="KW-0677">Repeat</keyword>
<dbReference type="FunFam" id="3.30.160.60:FF:000100">
    <property type="entry name" value="Zinc finger 45-like"/>
    <property type="match status" value="1"/>
</dbReference>
<dbReference type="PROSITE" id="PS00028">
    <property type="entry name" value="ZINC_FINGER_C2H2_1"/>
    <property type="match status" value="4"/>
</dbReference>
<evidence type="ECO:0000256" key="1">
    <source>
        <dbReference type="ARBA" id="ARBA00004123"/>
    </source>
</evidence>
<organism evidence="10">
    <name type="scientific">Timema douglasi</name>
    <name type="common">Walking stick</name>
    <dbReference type="NCBI Taxonomy" id="61478"/>
    <lineage>
        <taxon>Eukaryota</taxon>
        <taxon>Metazoa</taxon>
        <taxon>Ecdysozoa</taxon>
        <taxon>Arthropoda</taxon>
        <taxon>Hexapoda</taxon>
        <taxon>Insecta</taxon>
        <taxon>Pterygota</taxon>
        <taxon>Neoptera</taxon>
        <taxon>Polyneoptera</taxon>
        <taxon>Phasmatodea</taxon>
        <taxon>Timematodea</taxon>
        <taxon>Timematoidea</taxon>
        <taxon>Timematidae</taxon>
        <taxon>Timema</taxon>
    </lineage>
</organism>
<dbReference type="FunFam" id="3.30.160.60:FF:000145">
    <property type="entry name" value="Zinc finger protein 574"/>
    <property type="match status" value="1"/>
</dbReference>
<keyword evidence="5" id="KW-0862">Zinc</keyword>
<protein>
    <recommendedName>
        <fullName evidence="9">C2H2-type domain-containing protein</fullName>
    </recommendedName>
</protein>
<keyword evidence="2" id="KW-0479">Metal-binding</keyword>
<dbReference type="InterPro" id="IPR036236">
    <property type="entry name" value="Znf_C2H2_sf"/>
</dbReference>
<dbReference type="InterPro" id="IPR013087">
    <property type="entry name" value="Znf_C2H2_type"/>
</dbReference>
<evidence type="ECO:0000259" key="9">
    <source>
        <dbReference type="PROSITE" id="PS50157"/>
    </source>
</evidence>
<dbReference type="Pfam" id="PF00096">
    <property type="entry name" value="zf-C2H2"/>
    <property type="match status" value="2"/>
</dbReference>
<evidence type="ECO:0000256" key="7">
    <source>
        <dbReference type="PROSITE-ProRule" id="PRU00042"/>
    </source>
</evidence>
<evidence type="ECO:0000256" key="2">
    <source>
        <dbReference type="ARBA" id="ARBA00022723"/>
    </source>
</evidence>
<feature type="region of interest" description="Disordered" evidence="8">
    <location>
        <begin position="479"/>
        <end position="503"/>
    </location>
</feature>
<dbReference type="EMBL" id="OA565652">
    <property type="protein sequence ID" value="CAD7197439.1"/>
    <property type="molecule type" value="Genomic_DNA"/>
</dbReference>
<dbReference type="PANTHER" id="PTHR24379:SF121">
    <property type="entry name" value="C2H2-TYPE DOMAIN-CONTAINING PROTEIN"/>
    <property type="match status" value="1"/>
</dbReference>